<name>A0A9P5YZJ5_9AGAR</name>
<dbReference type="Proteomes" id="UP000807469">
    <property type="component" value="Unassembled WGS sequence"/>
</dbReference>
<sequence length="483" mass="54926">MSKHIWKHSSSKNGNCIANYFCNAYAHEQGFKRINLNFPTHLWLLAGALPITREDADLRDNLQKYTVASSYKRILRRVTTFQSFIKTLASIDHIPSLSGASKVAPKDNSRARQFEHRFLVDIVYPSITMSGIIDADIPDIRRLAQEAHRIEDNLNKGIQHTSSEGPYTPLYTDETRVQFHAMLTEFLERVKNNLVALDEMSKHTLDHKKFMTEVGHLQRNGYALWRLSRSHALQMHLINIQNSLVDHRPIFSKLIPGEGDTDIGMAMSLDGKTLLESYAGCLQLIISHFDAFDMVIRHLQQNKYNRITVKILVAPTAKTTLSDWKGIESLLPRQYDPNIVYSNDQINSFMTAGLDIWNLKTVFDKVRTCIKQYKLGQVIKTNIISSLAESTNEEIVTLVERISPALDKYNEEKEGTGEGKADPSTYQTLGPDLDKLEEKLLELRSKESESEGLLPQRAISFFKNISNNTFKGDSGPDIRSEEL</sequence>
<dbReference type="OrthoDB" id="3070940at2759"/>
<feature type="region of interest" description="Disordered" evidence="1">
    <location>
        <begin position="409"/>
        <end position="429"/>
    </location>
</feature>
<organism evidence="2 3">
    <name type="scientific">Pholiota conissans</name>
    <dbReference type="NCBI Taxonomy" id="109636"/>
    <lineage>
        <taxon>Eukaryota</taxon>
        <taxon>Fungi</taxon>
        <taxon>Dikarya</taxon>
        <taxon>Basidiomycota</taxon>
        <taxon>Agaricomycotina</taxon>
        <taxon>Agaricomycetes</taxon>
        <taxon>Agaricomycetidae</taxon>
        <taxon>Agaricales</taxon>
        <taxon>Agaricineae</taxon>
        <taxon>Strophariaceae</taxon>
        <taxon>Pholiota</taxon>
    </lineage>
</organism>
<reference evidence="2" key="1">
    <citation type="submission" date="2020-11" db="EMBL/GenBank/DDBJ databases">
        <authorList>
            <consortium name="DOE Joint Genome Institute"/>
            <person name="Ahrendt S."/>
            <person name="Riley R."/>
            <person name="Andreopoulos W."/>
            <person name="Labutti K."/>
            <person name="Pangilinan J."/>
            <person name="Ruiz-Duenas F.J."/>
            <person name="Barrasa J.M."/>
            <person name="Sanchez-Garcia M."/>
            <person name="Camarero S."/>
            <person name="Miyauchi S."/>
            <person name="Serrano A."/>
            <person name="Linde D."/>
            <person name="Babiker R."/>
            <person name="Drula E."/>
            <person name="Ayuso-Fernandez I."/>
            <person name="Pacheco R."/>
            <person name="Padilla G."/>
            <person name="Ferreira P."/>
            <person name="Barriuso J."/>
            <person name="Kellner H."/>
            <person name="Castanera R."/>
            <person name="Alfaro M."/>
            <person name="Ramirez L."/>
            <person name="Pisabarro A.G."/>
            <person name="Kuo A."/>
            <person name="Tritt A."/>
            <person name="Lipzen A."/>
            <person name="He G."/>
            <person name="Yan M."/>
            <person name="Ng V."/>
            <person name="Cullen D."/>
            <person name="Martin F."/>
            <person name="Rosso M.-N."/>
            <person name="Henrissat B."/>
            <person name="Hibbett D."/>
            <person name="Martinez A.T."/>
            <person name="Grigoriev I.V."/>
        </authorList>
    </citation>
    <scope>NUCLEOTIDE SEQUENCE</scope>
    <source>
        <strain evidence="2">CIRM-BRFM 674</strain>
    </source>
</reference>
<feature type="compositionally biased region" description="Basic and acidic residues" evidence="1">
    <location>
        <begin position="409"/>
        <end position="421"/>
    </location>
</feature>
<evidence type="ECO:0000313" key="3">
    <source>
        <dbReference type="Proteomes" id="UP000807469"/>
    </source>
</evidence>
<dbReference type="EMBL" id="MU155277">
    <property type="protein sequence ID" value="KAF9476930.1"/>
    <property type="molecule type" value="Genomic_DNA"/>
</dbReference>
<dbReference type="AlphaFoldDB" id="A0A9P5YZJ5"/>
<evidence type="ECO:0000256" key="1">
    <source>
        <dbReference type="SAM" id="MobiDB-lite"/>
    </source>
</evidence>
<keyword evidence="3" id="KW-1185">Reference proteome</keyword>
<protein>
    <submittedName>
        <fullName evidence="2">Uncharacterized protein</fullName>
    </submittedName>
</protein>
<gene>
    <name evidence="2" type="ORF">BDN70DRAFT_138020</name>
</gene>
<comment type="caution">
    <text evidence="2">The sequence shown here is derived from an EMBL/GenBank/DDBJ whole genome shotgun (WGS) entry which is preliminary data.</text>
</comment>
<accession>A0A9P5YZJ5</accession>
<evidence type="ECO:0000313" key="2">
    <source>
        <dbReference type="EMBL" id="KAF9476930.1"/>
    </source>
</evidence>
<proteinExistence type="predicted"/>